<evidence type="ECO:0008006" key="4">
    <source>
        <dbReference type="Google" id="ProtNLM"/>
    </source>
</evidence>
<keyword evidence="3" id="KW-1185">Reference proteome</keyword>
<name>A0A0E0KNG8_ORYPU</name>
<dbReference type="EnsemblPlants" id="OPUNC04G04680.1">
    <property type="protein sequence ID" value="OPUNC04G04680.1"/>
    <property type="gene ID" value="OPUNC04G04680"/>
</dbReference>
<dbReference type="AlphaFoldDB" id="A0A0E0KNG8"/>
<protein>
    <recommendedName>
        <fullName evidence="4">DUF834 domain-containing protein</fullName>
    </recommendedName>
</protein>
<proteinExistence type="predicted"/>
<reference evidence="2" key="1">
    <citation type="submission" date="2015-04" db="UniProtKB">
        <authorList>
            <consortium name="EnsemblPlants"/>
        </authorList>
    </citation>
    <scope>IDENTIFICATION</scope>
</reference>
<organism evidence="2">
    <name type="scientific">Oryza punctata</name>
    <name type="common">Red rice</name>
    <dbReference type="NCBI Taxonomy" id="4537"/>
    <lineage>
        <taxon>Eukaryota</taxon>
        <taxon>Viridiplantae</taxon>
        <taxon>Streptophyta</taxon>
        <taxon>Embryophyta</taxon>
        <taxon>Tracheophyta</taxon>
        <taxon>Spermatophyta</taxon>
        <taxon>Magnoliopsida</taxon>
        <taxon>Liliopsida</taxon>
        <taxon>Poales</taxon>
        <taxon>Poaceae</taxon>
        <taxon>BOP clade</taxon>
        <taxon>Oryzoideae</taxon>
        <taxon>Oryzeae</taxon>
        <taxon>Oryzinae</taxon>
        <taxon>Oryza</taxon>
    </lineage>
</organism>
<accession>A0A0E0KNG8</accession>
<feature type="region of interest" description="Disordered" evidence="1">
    <location>
        <begin position="43"/>
        <end position="70"/>
    </location>
</feature>
<feature type="region of interest" description="Disordered" evidence="1">
    <location>
        <begin position="1"/>
        <end position="23"/>
    </location>
</feature>
<feature type="compositionally biased region" description="Low complexity" evidence="1">
    <location>
        <begin position="1"/>
        <end position="19"/>
    </location>
</feature>
<dbReference type="Gramene" id="OPUNC04G04680.1">
    <property type="protein sequence ID" value="OPUNC04G04680.1"/>
    <property type="gene ID" value="OPUNC04G04680"/>
</dbReference>
<sequence length="120" mass="12436">MAAHPGAAAPLLPSLPDLAGGERGRVVAGGRRRLDLSALTCGGEEAEGQRCTGSGDHDNGSGVPDSGAVDPLLHAMDRRWKGGVAPGATTTATEAWADGLQWRRPMVVASRWASSLYCMR</sequence>
<evidence type="ECO:0000313" key="2">
    <source>
        <dbReference type="EnsemblPlants" id="OPUNC04G04680.1"/>
    </source>
</evidence>
<evidence type="ECO:0000256" key="1">
    <source>
        <dbReference type="SAM" id="MobiDB-lite"/>
    </source>
</evidence>
<reference evidence="2" key="2">
    <citation type="submission" date="2018-05" db="EMBL/GenBank/DDBJ databases">
        <title>OpunRS2 (Oryza punctata Reference Sequence Version 2).</title>
        <authorList>
            <person name="Zhang J."/>
            <person name="Kudrna D."/>
            <person name="Lee S."/>
            <person name="Talag J."/>
            <person name="Welchert J."/>
            <person name="Wing R.A."/>
        </authorList>
    </citation>
    <scope>NUCLEOTIDE SEQUENCE [LARGE SCALE GENOMIC DNA]</scope>
</reference>
<evidence type="ECO:0000313" key="3">
    <source>
        <dbReference type="Proteomes" id="UP000026962"/>
    </source>
</evidence>
<dbReference type="Proteomes" id="UP000026962">
    <property type="component" value="Chromosome 4"/>
</dbReference>
<dbReference type="HOGENOM" id="CLU_2053488_0_0_1"/>